<dbReference type="AlphaFoldDB" id="A0A9P0DLQ4"/>
<evidence type="ECO:0000313" key="3">
    <source>
        <dbReference type="EMBL" id="CAH1155042.1"/>
    </source>
</evidence>
<organism evidence="3 4">
    <name type="scientific">Phaedon cochleariae</name>
    <name type="common">Mustard beetle</name>
    <dbReference type="NCBI Taxonomy" id="80249"/>
    <lineage>
        <taxon>Eukaryota</taxon>
        <taxon>Metazoa</taxon>
        <taxon>Ecdysozoa</taxon>
        <taxon>Arthropoda</taxon>
        <taxon>Hexapoda</taxon>
        <taxon>Insecta</taxon>
        <taxon>Pterygota</taxon>
        <taxon>Neoptera</taxon>
        <taxon>Endopterygota</taxon>
        <taxon>Coleoptera</taxon>
        <taxon>Polyphaga</taxon>
        <taxon>Cucujiformia</taxon>
        <taxon>Chrysomeloidea</taxon>
        <taxon>Chrysomelidae</taxon>
        <taxon>Chrysomelinae</taxon>
        <taxon>Chrysomelini</taxon>
        <taxon>Phaedon</taxon>
    </lineage>
</organism>
<reference evidence="3" key="1">
    <citation type="submission" date="2022-01" db="EMBL/GenBank/DDBJ databases">
        <authorList>
            <person name="King R."/>
        </authorList>
    </citation>
    <scope>NUCLEOTIDE SEQUENCE</scope>
</reference>
<evidence type="ECO:0000313" key="4">
    <source>
        <dbReference type="Proteomes" id="UP001153737"/>
    </source>
</evidence>
<feature type="domain" description="SCAN" evidence="2">
    <location>
        <begin position="741"/>
        <end position="781"/>
    </location>
</feature>
<feature type="compositionally biased region" description="Low complexity" evidence="1">
    <location>
        <begin position="91"/>
        <end position="103"/>
    </location>
</feature>
<protein>
    <recommendedName>
        <fullName evidence="2">SCAN domain-containing protein</fullName>
    </recommendedName>
</protein>
<reference evidence="3" key="2">
    <citation type="submission" date="2022-10" db="EMBL/GenBank/DDBJ databases">
        <authorList>
            <consortium name="ENA_rothamsted_submissions"/>
            <consortium name="culmorum"/>
            <person name="King R."/>
        </authorList>
    </citation>
    <scope>NUCLEOTIDE SEQUENCE</scope>
</reference>
<evidence type="ECO:0000256" key="1">
    <source>
        <dbReference type="SAM" id="MobiDB-lite"/>
    </source>
</evidence>
<dbReference type="OrthoDB" id="7699963at2759"/>
<accession>A0A9P0DLQ4</accession>
<evidence type="ECO:0000259" key="2">
    <source>
        <dbReference type="Pfam" id="PF23663"/>
    </source>
</evidence>
<dbReference type="Pfam" id="PF23663">
    <property type="entry name" value="Znf_SCAND3"/>
    <property type="match status" value="1"/>
</dbReference>
<keyword evidence="4" id="KW-1185">Reference proteome</keyword>
<proteinExistence type="predicted"/>
<dbReference type="Proteomes" id="UP001153737">
    <property type="component" value="Chromosome 17"/>
</dbReference>
<feature type="region of interest" description="Disordered" evidence="1">
    <location>
        <begin position="81"/>
        <end position="103"/>
    </location>
</feature>
<sequence length="1116" mass="125500">MSSCRRGRRPLMDKQRIIDSLMKRSEDLILPNKNVISKSNEIWTEISKELGNAIAPSSLYVIVTCNRFQVRDNMISSERAHDESNFDHIHSTGNSSNISSSSEMANNVNNQSMESDIDTGEVRKYVLHIPRQEFESLIMEKKYKKYNRSTKKNVSRIHKTLMPGLWEDMITEKLVRQTPVTCGYNFVNHYISMDTKSGIINANCNCGGKLRASIDNSGPEVEVTCNISKGDSKCGKRWLRGKTRHKIARAIEEKSAHIYRAQRANKEMCPGDAEPPNLYSSPVLRKAKSEYISSQYLDKDPVKSIFLSKQTTGANIIQNIGLDPFYVHYWTSHQTSIYKKYCSKFTSCLYIDATGGVVRKIKKADGSKTGNIFLYHSIIRLPSGQFSVCQMLSEVHNTNAINYWLTEWTRSGAPIPKEVVTDASRALLSATIRAFTNCKSIGEYADSLWHKPSACYIRIDVAHFIKIYASLVKDLPRRVRVFYLGSIGQLILSKSLKEAEKILGSILLVSQCETEGYLPSGEPCKSEAAKYFLKEIITSSEEIDQAADSEFISENLPQDEDFTVNDGNSNIWCQWGEVIDKRVQTARAEIGDRENAHFFPALSKKLMNDLYYFPMWSCVVQNQFGYGRIPASSASVEGEFNKIKTHLLSGVTGSLRADVFVNRHVDYLSGRMKIIQSKMDNDDNAIEKLSREHSSVTESVTNIYCTSATHASDAISVDREEIAVEASNSLCPACQNEDKPSGAHKCVVCLKQIHALDSCSIPYKGSGEGYGQKRICLECNNVGGTSVILASREEENWRGLAKSSNPRRAAKYLQKNNYNLNEQLTSDANRKLLVIKNGSNLALSPIVLGGRNVYVIFTCTFDSIYQIILAALCDRKNLQESISEITVDNPLLAMALDVLENGLRACSYKKRGAMLHSIFGGKDQPDGSLLINCESSVVEIINPIFRDTPSFRETIRCSNNCEVRINTLVCPYIDFQEMKNNGLEIQDILKFSDNTICANENCHGSTSSQISFIGEIVLFELGYQECQVMKLTDIPVYFKNPLNDKEQYQLVGLVNYTPPPPKRRSSENQGIGHSTAYCLRGGYQWVEYDDLKKNERNKKSNVYVQPVLLVFVRNKI</sequence>
<name>A0A9P0DLQ4_PHACE</name>
<dbReference type="EMBL" id="OU896723">
    <property type="protein sequence ID" value="CAH1155042.1"/>
    <property type="molecule type" value="Genomic_DNA"/>
</dbReference>
<dbReference type="InterPro" id="IPR057560">
    <property type="entry name" value="Znf_SCAND3"/>
</dbReference>
<gene>
    <name evidence="3" type="ORF">PHAECO_LOCUS5586</name>
</gene>
<feature type="compositionally biased region" description="Basic and acidic residues" evidence="1">
    <location>
        <begin position="81"/>
        <end position="90"/>
    </location>
</feature>